<keyword evidence="3" id="KW-1185">Reference proteome</keyword>
<dbReference type="EMBL" id="JAODAN010000011">
    <property type="protein sequence ID" value="KAK1921455.1"/>
    <property type="molecule type" value="Genomic_DNA"/>
</dbReference>
<feature type="region of interest" description="Disordered" evidence="1">
    <location>
        <begin position="1"/>
        <end position="32"/>
    </location>
</feature>
<feature type="compositionally biased region" description="Pro residues" evidence="1">
    <location>
        <begin position="1"/>
        <end position="12"/>
    </location>
</feature>
<dbReference type="AlphaFoldDB" id="A0AAD9CTY5"/>
<proteinExistence type="predicted"/>
<feature type="compositionally biased region" description="Polar residues" evidence="1">
    <location>
        <begin position="107"/>
        <end position="124"/>
    </location>
</feature>
<name>A0AAD9CTY5_PAPLA</name>
<dbReference type="Proteomes" id="UP001182556">
    <property type="component" value="Unassembled WGS sequence"/>
</dbReference>
<feature type="region of interest" description="Disordered" evidence="1">
    <location>
        <begin position="51"/>
        <end position="141"/>
    </location>
</feature>
<organism evidence="2 3">
    <name type="scientific">Papiliotrema laurentii</name>
    <name type="common">Cryptococcus laurentii</name>
    <dbReference type="NCBI Taxonomy" id="5418"/>
    <lineage>
        <taxon>Eukaryota</taxon>
        <taxon>Fungi</taxon>
        <taxon>Dikarya</taxon>
        <taxon>Basidiomycota</taxon>
        <taxon>Agaricomycotina</taxon>
        <taxon>Tremellomycetes</taxon>
        <taxon>Tremellales</taxon>
        <taxon>Rhynchogastremaceae</taxon>
        <taxon>Papiliotrema</taxon>
    </lineage>
</organism>
<protein>
    <submittedName>
        <fullName evidence="2">Uncharacterized protein</fullName>
    </submittedName>
</protein>
<feature type="compositionally biased region" description="Basic and acidic residues" evidence="1">
    <location>
        <begin position="21"/>
        <end position="32"/>
    </location>
</feature>
<gene>
    <name evidence="2" type="ORF">DB88DRAFT_519018</name>
</gene>
<evidence type="ECO:0000313" key="2">
    <source>
        <dbReference type="EMBL" id="KAK1921455.1"/>
    </source>
</evidence>
<comment type="caution">
    <text evidence="2">The sequence shown here is derived from an EMBL/GenBank/DDBJ whole genome shotgun (WGS) entry which is preliminary data.</text>
</comment>
<sequence length="306" mass="33637">MSDGPRPAPPLDPSWGSAVHETSHPSHIESHHRNLHESLPQLGLITHDIPQTLLPGDHQAPWSGAYPSVPEPPRYPADGGSSRSRRDGIRVSTPVPFSPQGPLPSVCQPTPSLTEASMSESSRPPTAPTTPLGKRERRAKSRRLSKIRQVIISVAPGVPGVSSLQFELKMLVGLEAGWATYVLQPVDSSYILDILATCQKLQNDYRIVIRAYVEAKSQFFLTITNHWLALHPRLKRKILYPISILPWRSALRDRLLAILQKVDACRDDFEALANGSDHKLVTLEVASGSSVHLGLPETFAGTRLLI</sequence>
<reference evidence="2" key="1">
    <citation type="submission" date="2023-02" db="EMBL/GenBank/DDBJ databases">
        <title>Identification and recombinant expression of a fungal hydrolase from Papiliotrema laurentii that hydrolyzes apple cutin and clears colloidal polyester polyurethane.</title>
        <authorList>
            <consortium name="DOE Joint Genome Institute"/>
            <person name="Roman V.A."/>
            <person name="Bojanowski C."/>
            <person name="Crable B.R."/>
            <person name="Wagner D.N."/>
            <person name="Hung C.S."/>
            <person name="Nadeau L.J."/>
            <person name="Schratz L."/>
            <person name="Haridas S."/>
            <person name="Pangilinan J."/>
            <person name="Lipzen A."/>
            <person name="Na H."/>
            <person name="Yan M."/>
            <person name="Ng V."/>
            <person name="Grigoriev I.V."/>
            <person name="Spatafora J.W."/>
            <person name="Barlow D."/>
            <person name="Biffinger J."/>
            <person name="Kelley-Loughnane N."/>
            <person name="Varaljay V.A."/>
            <person name="Crookes-Goodson W.J."/>
        </authorList>
    </citation>
    <scope>NUCLEOTIDE SEQUENCE</scope>
    <source>
        <strain evidence="2">5307AH</strain>
    </source>
</reference>
<evidence type="ECO:0000256" key="1">
    <source>
        <dbReference type="SAM" id="MobiDB-lite"/>
    </source>
</evidence>
<accession>A0AAD9CTY5</accession>
<evidence type="ECO:0000313" key="3">
    <source>
        <dbReference type="Proteomes" id="UP001182556"/>
    </source>
</evidence>